<dbReference type="Gene3D" id="2.130.10.10">
    <property type="entry name" value="YVTN repeat-like/Quinoprotein amine dehydrogenase"/>
    <property type="match status" value="1"/>
</dbReference>
<gene>
    <name evidence="1" type="ORF">DRP43_05885</name>
</gene>
<reference evidence="1 2" key="1">
    <citation type="submission" date="2018-06" db="EMBL/GenBank/DDBJ databases">
        <title>Extensive metabolic versatility and redundancy in microbially diverse, dynamic hydrothermal sediments.</title>
        <authorList>
            <person name="Dombrowski N."/>
            <person name="Teske A."/>
            <person name="Baker B.J."/>
        </authorList>
    </citation>
    <scope>NUCLEOTIDE SEQUENCE [LARGE SCALE GENOMIC DNA]</scope>
    <source>
        <strain evidence="1">B10_G13</strain>
    </source>
</reference>
<evidence type="ECO:0000313" key="1">
    <source>
        <dbReference type="EMBL" id="RKX68276.1"/>
    </source>
</evidence>
<protein>
    <recommendedName>
        <fullName evidence="3">WD40 repeat domain-containing protein</fullName>
    </recommendedName>
</protein>
<dbReference type="Proteomes" id="UP000271125">
    <property type="component" value="Unassembled WGS sequence"/>
</dbReference>
<dbReference type="SUPFAM" id="SSF101898">
    <property type="entry name" value="NHL repeat"/>
    <property type="match status" value="1"/>
</dbReference>
<name>A0A660SDL7_UNCT6</name>
<evidence type="ECO:0000313" key="2">
    <source>
        <dbReference type="Proteomes" id="UP000271125"/>
    </source>
</evidence>
<dbReference type="InterPro" id="IPR015943">
    <property type="entry name" value="WD40/YVTN_repeat-like_dom_sf"/>
</dbReference>
<proteinExistence type="predicted"/>
<comment type="caution">
    <text evidence="1">The sequence shown here is derived from an EMBL/GenBank/DDBJ whole genome shotgun (WGS) entry which is preliminary data.</text>
</comment>
<sequence length="334" mass="37393">MKQYLLTLIIFLFVISTYGSDKISTYGGKKLLEGNGNGIMISEKFISNGYNIKKIAEADEEYFNSVCIKNNILYIGTGISGKIYKVSNNSIELFRDSIGGSIKSLTINGNDIFAGTSPEGKLFKTNINDKSIETYYTKETAINDMFALNGSILLATSPAGKIFEFKNGQLKLWKQFDVTSINRIMKYKGELYIICSDPAIIFITDIKGNVIKNYQFCDDEISDVVFSGDTLLTAINIKSNVNKFKSLVYKSDINFNTNIILAKFKDIIYSMGILDRSLILSIGELGHIYSLKMDELFKVHEIDDLMITTFSSYKNGLIGLSSHKGTLYKITKNI</sequence>
<dbReference type="AlphaFoldDB" id="A0A660SDL7"/>
<dbReference type="EMBL" id="QNBD01000293">
    <property type="protein sequence ID" value="RKX68276.1"/>
    <property type="molecule type" value="Genomic_DNA"/>
</dbReference>
<evidence type="ECO:0008006" key="3">
    <source>
        <dbReference type="Google" id="ProtNLM"/>
    </source>
</evidence>
<organism evidence="1 2">
    <name type="scientific">candidate division TA06 bacterium</name>
    <dbReference type="NCBI Taxonomy" id="2250710"/>
    <lineage>
        <taxon>Bacteria</taxon>
        <taxon>Bacteria division TA06</taxon>
    </lineage>
</organism>
<feature type="non-terminal residue" evidence="1">
    <location>
        <position position="334"/>
    </location>
</feature>
<accession>A0A660SDL7</accession>